<gene>
    <name evidence="2" type="ORF">JF290_12195</name>
</gene>
<keyword evidence="1" id="KW-1133">Transmembrane helix</keyword>
<comment type="caution">
    <text evidence="2">The sequence shown here is derived from an EMBL/GenBank/DDBJ whole genome shotgun (WGS) entry which is preliminary data.</text>
</comment>
<keyword evidence="1" id="KW-0472">Membrane</keyword>
<keyword evidence="3" id="KW-1185">Reference proteome</keyword>
<evidence type="ECO:0000313" key="3">
    <source>
        <dbReference type="Proteomes" id="UP000619079"/>
    </source>
</evidence>
<feature type="transmembrane region" description="Helical" evidence="1">
    <location>
        <begin position="7"/>
        <end position="27"/>
    </location>
</feature>
<evidence type="ECO:0000313" key="2">
    <source>
        <dbReference type="EMBL" id="MBJ6372288.1"/>
    </source>
</evidence>
<dbReference type="AlphaFoldDB" id="A0A8J7IL44"/>
<keyword evidence="1" id="KW-0812">Transmembrane</keyword>
<reference evidence="2" key="1">
    <citation type="submission" date="2020-12" db="EMBL/GenBank/DDBJ databases">
        <title>Sedimentitalea sp. nov., isolated from sand in Incheon.</title>
        <authorList>
            <person name="Kim W."/>
        </authorList>
    </citation>
    <scope>NUCLEOTIDE SEQUENCE</scope>
    <source>
        <strain evidence="2">CAU 1593</strain>
    </source>
</reference>
<name>A0A8J7IL44_9RHOB</name>
<accession>A0A8J7IL44</accession>
<organism evidence="2 3">
    <name type="scientific">Sedimentitalea arenosa</name>
    <dbReference type="NCBI Taxonomy" id="2798803"/>
    <lineage>
        <taxon>Bacteria</taxon>
        <taxon>Pseudomonadati</taxon>
        <taxon>Pseudomonadota</taxon>
        <taxon>Alphaproteobacteria</taxon>
        <taxon>Rhodobacterales</taxon>
        <taxon>Paracoccaceae</taxon>
        <taxon>Sedimentitalea</taxon>
    </lineage>
</organism>
<dbReference type="Proteomes" id="UP000619079">
    <property type="component" value="Unassembled WGS sequence"/>
</dbReference>
<dbReference type="RefSeq" id="WP_199025171.1">
    <property type="nucleotide sequence ID" value="NZ_JAELVR010000008.1"/>
</dbReference>
<proteinExistence type="predicted"/>
<evidence type="ECO:0000256" key="1">
    <source>
        <dbReference type="SAM" id="Phobius"/>
    </source>
</evidence>
<protein>
    <submittedName>
        <fullName evidence="2">Uncharacterized protein</fullName>
    </submittedName>
</protein>
<dbReference type="EMBL" id="JAELVR010000008">
    <property type="protein sequence ID" value="MBJ6372288.1"/>
    <property type="molecule type" value="Genomic_DNA"/>
</dbReference>
<sequence>MTPKTRTLLVILAFVAFTLGSFIWFILSWDATSQEPVVHLQHSRERPA</sequence>